<name>A0AAV7N9S3_PLEWA</name>
<feature type="non-terminal residue" evidence="1">
    <location>
        <position position="1"/>
    </location>
</feature>
<gene>
    <name evidence="1" type="ORF">NDU88_008912</name>
</gene>
<keyword evidence="2" id="KW-1185">Reference proteome</keyword>
<sequence>ALPWTPRSPCSACCVGIWKKQSKTSSGGAVREQCESCAGTGGAVRELCNHHRS</sequence>
<protein>
    <submittedName>
        <fullName evidence="1">Uncharacterized protein</fullName>
    </submittedName>
</protein>
<dbReference type="AlphaFoldDB" id="A0AAV7N9S3"/>
<dbReference type="EMBL" id="JANPWB010000013">
    <property type="protein sequence ID" value="KAJ1111595.1"/>
    <property type="molecule type" value="Genomic_DNA"/>
</dbReference>
<evidence type="ECO:0000313" key="2">
    <source>
        <dbReference type="Proteomes" id="UP001066276"/>
    </source>
</evidence>
<reference evidence="1" key="1">
    <citation type="journal article" date="2022" name="bioRxiv">
        <title>Sequencing and chromosome-scale assembly of the giantPleurodeles waltlgenome.</title>
        <authorList>
            <person name="Brown T."/>
            <person name="Elewa A."/>
            <person name="Iarovenko S."/>
            <person name="Subramanian E."/>
            <person name="Araus A.J."/>
            <person name="Petzold A."/>
            <person name="Susuki M."/>
            <person name="Suzuki K.-i.T."/>
            <person name="Hayashi T."/>
            <person name="Toyoda A."/>
            <person name="Oliveira C."/>
            <person name="Osipova E."/>
            <person name="Leigh N.D."/>
            <person name="Simon A."/>
            <person name="Yun M.H."/>
        </authorList>
    </citation>
    <scope>NUCLEOTIDE SEQUENCE</scope>
    <source>
        <strain evidence="1">20211129_DDA</strain>
        <tissue evidence="1">Liver</tissue>
    </source>
</reference>
<comment type="caution">
    <text evidence="1">The sequence shown here is derived from an EMBL/GenBank/DDBJ whole genome shotgun (WGS) entry which is preliminary data.</text>
</comment>
<evidence type="ECO:0000313" key="1">
    <source>
        <dbReference type="EMBL" id="KAJ1111595.1"/>
    </source>
</evidence>
<organism evidence="1 2">
    <name type="scientific">Pleurodeles waltl</name>
    <name type="common">Iberian ribbed newt</name>
    <dbReference type="NCBI Taxonomy" id="8319"/>
    <lineage>
        <taxon>Eukaryota</taxon>
        <taxon>Metazoa</taxon>
        <taxon>Chordata</taxon>
        <taxon>Craniata</taxon>
        <taxon>Vertebrata</taxon>
        <taxon>Euteleostomi</taxon>
        <taxon>Amphibia</taxon>
        <taxon>Batrachia</taxon>
        <taxon>Caudata</taxon>
        <taxon>Salamandroidea</taxon>
        <taxon>Salamandridae</taxon>
        <taxon>Pleurodelinae</taxon>
        <taxon>Pleurodeles</taxon>
    </lineage>
</organism>
<accession>A0AAV7N9S3</accession>
<feature type="non-terminal residue" evidence="1">
    <location>
        <position position="53"/>
    </location>
</feature>
<dbReference type="Proteomes" id="UP001066276">
    <property type="component" value="Chromosome 9"/>
</dbReference>
<proteinExistence type="predicted"/>